<gene>
    <name evidence="6" type="ORF">G5714_015251</name>
</gene>
<feature type="repeat" description="WD" evidence="3">
    <location>
        <begin position="415"/>
        <end position="439"/>
    </location>
</feature>
<dbReference type="InterPro" id="IPR001680">
    <property type="entry name" value="WD40_rpt"/>
</dbReference>
<dbReference type="PANTHER" id="PTHR44324">
    <property type="entry name" value="WD40 REPEAT DOMAIN 95"/>
    <property type="match status" value="1"/>
</dbReference>
<evidence type="ECO:0000256" key="1">
    <source>
        <dbReference type="ARBA" id="ARBA00022574"/>
    </source>
</evidence>
<evidence type="ECO:0000256" key="4">
    <source>
        <dbReference type="SAM" id="MobiDB-lite"/>
    </source>
</evidence>
<feature type="region of interest" description="Disordered" evidence="4">
    <location>
        <begin position="945"/>
        <end position="966"/>
    </location>
</feature>
<dbReference type="InterPro" id="IPR051242">
    <property type="entry name" value="WD-EF-hand_domain"/>
</dbReference>
<evidence type="ECO:0000256" key="3">
    <source>
        <dbReference type="PROSITE-ProRule" id="PRU00221"/>
    </source>
</evidence>
<dbReference type="EMBL" id="JAAMOB010000015">
    <property type="protein sequence ID" value="KAF4104264.1"/>
    <property type="molecule type" value="Genomic_DNA"/>
</dbReference>
<evidence type="ECO:0000313" key="7">
    <source>
        <dbReference type="Proteomes" id="UP000579812"/>
    </source>
</evidence>
<name>A0A7J6CB51_9TELE</name>
<feature type="repeat" description="WD" evidence="3">
    <location>
        <begin position="682"/>
        <end position="722"/>
    </location>
</feature>
<dbReference type="GO" id="GO:0005509">
    <property type="term" value="F:calcium ion binding"/>
    <property type="evidence" value="ECO:0007669"/>
    <property type="project" value="InterPro"/>
</dbReference>
<dbReference type="Proteomes" id="UP000579812">
    <property type="component" value="Unassembled WGS sequence"/>
</dbReference>
<dbReference type="PANTHER" id="PTHR44324:SF4">
    <property type="entry name" value="WD40 REPEAT DOMAIN 95"/>
    <property type="match status" value="1"/>
</dbReference>
<proteinExistence type="predicted"/>
<dbReference type="Gene3D" id="2.130.10.10">
    <property type="entry name" value="YVTN repeat-like/Quinoprotein amine dehydrogenase"/>
    <property type="match status" value="5"/>
</dbReference>
<feature type="repeat" description="WD" evidence="3">
    <location>
        <begin position="836"/>
        <end position="869"/>
    </location>
</feature>
<dbReference type="Pfam" id="PF00400">
    <property type="entry name" value="WD40"/>
    <property type="match status" value="6"/>
</dbReference>
<feature type="repeat" description="WD" evidence="3">
    <location>
        <begin position="451"/>
        <end position="492"/>
    </location>
</feature>
<dbReference type="InterPro" id="IPR011992">
    <property type="entry name" value="EF-hand-dom_pair"/>
</dbReference>
<dbReference type="AlphaFoldDB" id="A0A7J6CB51"/>
<evidence type="ECO:0000313" key="6">
    <source>
        <dbReference type="EMBL" id="KAF4104264.1"/>
    </source>
</evidence>
<dbReference type="Gene3D" id="1.10.238.10">
    <property type="entry name" value="EF-hand"/>
    <property type="match status" value="1"/>
</dbReference>
<dbReference type="InterPro" id="IPR015943">
    <property type="entry name" value="WD40/YVTN_repeat-like_dom_sf"/>
</dbReference>
<feature type="repeat" description="WD" evidence="3">
    <location>
        <begin position="587"/>
        <end position="624"/>
    </location>
</feature>
<dbReference type="Pfam" id="PF13499">
    <property type="entry name" value="EF-hand_7"/>
    <property type="match status" value="1"/>
</dbReference>
<organism evidence="6 7">
    <name type="scientific">Onychostoma macrolepis</name>
    <dbReference type="NCBI Taxonomy" id="369639"/>
    <lineage>
        <taxon>Eukaryota</taxon>
        <taxon>Metazoa</taxon>
        <taxon>Chordata</taxon>
        <taxon>Craniata</taxon>
        <taxon>Vertebrata</taxon>
        <taxon>Euteleostomi</taxon>
        <taxon>Actinopterygii</taxon>
        <taxon>Neopterygii</taxon>
        <taxon>Teleostei</taxon>
        <taxon>Ostariophysi</taxon>
        <taxon>Cypriniformes</taxon>
        <taxon>Cyprinidae</taxon>
        <taxon>Acrossocheilinae</taxon>
        <taxon>Onychostoma</taxon>
    </lineage>
</organism>
<protein>
    <recommendedName>
        <fullName evidence="5">EF-hand domain-containing protein</fullName>
    </recommendedName>
</protein>
<dbReference type="PROSITE" id="PS50294">
    <property type="entry name" value="WD_REPEATS_REGION"/>
    <property type="match status" value="3"/>
</dbReference>
<evidence type="ECO:0000259" key="5">
    <source>
        <dbReference type="PROSITE" id="PS50222"/>
    </source>
</evidence>
<dbReference type="PROSITE" id="PS50222">
    <property type="entry name" value="EF_HAND_2"/>
    <property type="match status" value="1"/>
</dbReference>
<dbReference type="InterPro" id="IPR036322">
    <property type="entry name" value="WD40_repeat_dom_sf"/>
</dbReference>
<evidence type="ECO:0000256" key="2">
    <source>
        <dbReference type="ARBA" id="ARBA00022737"/>
    </source>
</evidence>
<keyword evidence="7" id="KW-1185">Reference proteome</keyword>
<dbReference type="PROSITE" id="PS50082">
    <property type="entry name" value="WD_REPEATS_2"/>
    <property type="match status" value="6"/>
</dbReference>
<accession>A0A7J6CB51</accession>
<feature type="repeat" description="WD" evidence="3">
    <location>
        <begin position="539"/>
        <end position="580"/>
    </location>
</feature>
<dbReference type="InterPro" id="IPR019775">
    <property type="entry name" value="WD40_repeat_CS"/>
</dbReference>
<reference evidence="6 7" key="1">
    <citation type="submission" date="2020-04" db="EMBL/GenBank/DDBJ databases">
        <title>Chromosome-level genome assembly of a cyprinid fish Onychostoma macrolepis by integration of Nanopore Sequencing, Bionano and Hi-C technology.</title>
        <authorList>
            <person name="Wang D."/>
        </authorList>
    </citation>
    <scope>NUCLEOTIDE SEQUENCE [LARGE SCALE GENOMIC DNA]</scope>
    <source>
        <strain evidence="6">SWU-2019</strain>
        <tissue evidence="6">Muscle</tissue>
    </source>
</reference>
<comment type="caution">
    <text evidence="6">The sequence shown here is derived from an EMBL/GenBank/DDBJ whole genome shotgun (WGS) entry which is preliminary data.</text>
</comment>
<keyword evidence="2" id="KW-0677">Repeat</keyword>
<dbReference type="SMART" id="SM00320">
    <property type="entry name" value="WD40"/>
    <property type="match status" value="9"/>
</dbReference>
<dbReference type="InterPro" id="IPR002048">
    <property type="entry name" value="EF_hand_dom"/>
</dbReference>
<sequence>MPLGRKIRASSAGAQLETHNKPRIGANSFPIGWREFLRQEPKRHSLTLGDVAKLSMRQRYRADPAGTLYELKIEQMVSIHDLKHIKLAYDEFAKAGIYMLDYEEFQSVVKKCPGLKSVKDSQIQQLFMKIDYTGDGRIEWHEFCTYIYLENKEKEETVRRSKMAAFILPAIVKPLNRGEPVLRIHFPPNGTVVTLREDGVVRFWTPRLYLKNKKNVFPDRSIGRKPKWATDFVPMPEYNKLIIGTGSREIQFYELSTLEPCCQLSVLETVPLNLDYCSTGPDECIIVYGDTQGCVNILLMKSVREKLRLWKRLPQVDNVPNISIDHAVQSPEITFIRWKFHQDWVSKVKYFQSIPAIVSSSMHEDSALVIGSIHPSTYMQEQMREKIEACGEGKSTKVTQRATSNQTIFTVPKGVTTFDFCKNRNLLVTGGMDKLLRMWMPYVPRKPTGILKGHAAPVSYLCIASEDGHIFSVSTDNTAKIWHIKDQTCLFTAHPKASQIQGELSACLYSSAVKGLYIASDSLALLSLQTKPQPKGNQIVSHKEPVLCCGYSEEFRQVVSCSEGSVVKVWDVETGAQVFEYGCAHGESAITCMAFDPSGRRLVTGGRDGCLKMWNFNNGQCVKILSRDGRCAEICDCSYLTLHRNAFVISVGWGRRIDIYLDSKEETQFNQRPKPSWQDDVRNGHKEDILCIAHCTPHLLATGSYDGEIIVWNVVSGRIQCRFQTPPSQQSSVPNTGVLSLVFLKTRAFVPELSSSAWLVSSGSQGNVNFWSVLNGGKFITSFQASQLQQQILKLALTRDDSMLFTADHVGFIYVYNVKQYALGPEQNPPEKVNFWRAHISSITSLKIFDKDQFLLTSSLDCSVRLWSIHGEFIGTFGQEESWSISTPSSWKHPAVPYEILIDPLSMPSHPILDTEINVSDVSDSEKTENVNSELDVLIEETDPPSILNDKDIEDGTNNSWSLSDPGRRQRHAILKHGNRTSLKDYNTLKDSDLIVTPTTCKRPDLSLRNIDSFVSNDAEE</sequence>
<dbReference type="PROSITE" id="PS00678">
    <property type="entry name" value="WD_REPEATS_1"/>
    <property type="match status" value="2"/>
</dbReference>
<feature type="domain" description="EF-hand" evidence="5">
    <location>
        <begin position="118"/>
        <end position="153"/>
    </location>
</feature>
<dbReference type="SUPFAM" id="SSF50978">
    <property type="entry name" value="WD40 repeat-like"/>
    <property type="match status" value="2"/>
</dbReference>
<dbReference type="SUPFAM" id="SSF47473">
    <property type="entry name" value="EF-hand"/>
    <property type="match status" value="1"/>
</dbReference>
<keyword evidence="1 3" id="KW-0853">WD repeat</keyword>